<dbReference type="InParanoid" id="A0A6N7EWA1"/>
<dbReference type="Proteomes" id="UP000471298">
    <property type="component" value="Unassembled WGS sequence"/>
</dbReference>
<organism evidence="3 4">
    <name type="scientific">Ostreibacterium oceani</name>
    <dbReference type="NCBI Taxonomy" id="2654998"/>
    <lineage>
        <taxon>Bacteria</taxon>
        <taxon>Pseudomonadati</taxon>
        <taxon>Pseudomonadota</taxon>
        <taxon>Gammaproteobacteria</taxon>
        <taxon>Cardiobacteriales</taxon>
        <taxon>Ostreibacteriaceae</taxon>
        <taxon>Ostreibacterium</taxon>
    </lineage>
</organism>
<evidence type="ECO:0000256" key="1">
    <source>
        <dbReference type="SAM" id="Phobius"/>
    </source>
</evidence>
<dbReference type="FunCoup" id="A0A6N7EWA1">
    <property type="interactions" value="70"/>
</dbReference>
<gene>
    <name evidence="3" type="ORF">GCU85_02965</name>
</gene>
<name>A0A6N7EWA1_9GAMM</name>
<dbReference type="Pfam" id="PF13472">
    <property type="entry name" value="Lipase_GDSL_2"/>
    <property type="match status" value="1"/>
</dbReference>
<feature type="transmembrane region" description="Helical" evidence="1">
    <location>
        <begin position="6"/>
        <end position="21"/>
    </location>
</feature>
<evidence type="ECO:0000313" key="3">
    <source>
        <dbReference type="EMBL" id="MPV85699.1"/>
    </source>
</evidence>
<accession>A0A6N7EWA1</accession>
<evidence type="ECO:0000313" key="4">
    <source>
        <dbReference type="Proteomes" id="UP000471298"/>
    </source>
</evidence>
<dbReference type="Gene3D" id="3.40.50.1110">
    <property type="entry name" value="SGNH hydrolase"/>
    <property type="match status" value="1"/>
</dbReference>
<keyword evidence="1" id="KW-0812">Transmembrane</keyword>
<proteinExistence type="predicted"/>
<dbReference type="PANTHER" id="PTHR30383">
    <property type="entry name" value="THIOESTERASE 1/PROTEASE 1/LYSOPHOSPHOLIPASE L1"/>
    <property type="match status" value="1"/>
</dbReference>
<dbReference type="InterPro" id="IPR051532">
    <property type="entry name" value="Ester_Hydrolysis_Enzymes"/>
</dbReference>
<dbReference type="SUPFAM" id="SSF52266">
    <property type="entry name" value="SGNH hydrolase"/>
    <property type="match status" value="1"/>
</dbReference>
<reference evidence="3 4" key="1">
    <citation type="submission" date="2019-10" db="EMBL/GenBank/DDBJ databases">
        <title>Cardiobacteriales fam. a chemoheterotrophic member of the order Cardiobacteriales, and proposal of Cardiobacteriales fam. nov.</title>
        <authorList>
            <person name="Wang C."/>
        </authorList>
    </citation>
    <scope>NUCLEOTIDE SEQUENCE [LARGE SCALE GENOMIC DNA]</scope>
    <source>
        <strain evidence="3 4">ML27</strain>
    </source>
</reference>
<sequence>MYSCEIFVYYVAMIILLQRVYQMFGRCACTKILFFVSICLAVLGFAKPSSAETNVSVTPPAESIRVLLMGDSLSAGYGLPYDENWVSMLAAELARQKPPVIMINDSISGDTTANGLTRLPDALVQYQPDWVFLALGANDGLRGLSLPAMQNNIREMIVLSRQAGAKVALIGMDLPQNYGAPFRQAFAQVFATLAETFELPLLSGDAFSDIVGQPDYSQTDGLHPNVAAQPKIYAIMLPFWQSVLIKPSEQLSEQPPEGQLEQPLAQ</sequence>
<keyword evidence="1" id="KW-0472">Membrane</keyword>
<evidence type="ECO:0000259" key="2">
    <source>
        <dbReference type="Pfam" id="PF13472"/>
    </source>
</evidence>
<keyword evidence="4" id="KW-1185">Reference proteome</keyword>
<dbReference type="GO" id="GO:0004622">
    <property type="term" value="F:phosphatidylcholine lysophospholipase activity"/>
    <property type="evidence" value="ECO:0007669"/>
    <property type="project" value="TreeGrafter"/>
</dbReference>
<dbReference type="PANTHER" id="PTHR30383:SF24">
    <property type="entry name" value="THIOESTERASE 1_PROTEASE 1_LYSOPHOSPHOLIPASE L1"/>
    <property type="match status" value="1"/>
</dbReference>
<protein>
    <submittedName>
        <fullName evidence="3">Arylesterase</fullName>
    </submittedName>
</protein>
<feature type="domain" description="SGNH hydrolase-type esterase" evidence="2">
    <location>
        <begin position="69"/>
        <end position="227"/>
    </location>
</feature>
<keyword evidence="1" id="KW-1133">Transmembrane helix</keyword>
<dbReference type="InterPro" id="IPR013830">
    <property type="entry name" value="SGNH_hydro"/>
</dbReference>
<dbReference type="CDD" id="cd01822">
    <property type="entry name" value="Lysophospholipase_L1_like"/>
    <property type="match status" value="1"/>
</dbReference>
<dbReference type="EMBL" id="WHNW01000002">
    <property type="protein sequence ID" value="MPV85699.1"/>
    <property type="molecule type" value="Genomic_DNA"/>
</dbReference>
<dbReference type="AlphaFoldDB" id="A0A6N7EWA1"/>
<comment type="caution">
    <text evidence="3">The sequence shown here is derived from an EMBL/GenBank/DDBJ whole genome shotgun (WGS) entry which is preliminary data.</text>
</comment>
<dbReference type="InterPro" id="IPR036514">
    <property type="entry name" value="SGNH_hydro_sf"/>
</dbReference>